<proteinExistence type="predicted"/>
<comment type="caution">
    <text evidence="1">The sequence shown here is derived from an EMBL/GenBank/DDBJ whole genome shotgun (WGS) entry which is preliminary data.</text>
</comment>
<organism evidence="1 2">
    <name type="scientific">Cellulomonas phragmiteti</name>
    <dbReference type="NCBI Taxonomy" id="478780"/>
    <lineage>
        <taxon>Bacteria</taxon>
        <taxon>Bacillati</taxon>
        <taxon>Actinomycetota</taxon>
        <taxon>Actinomycetes</taxon>
        <taxon>Micrococcales</taxon>
        <taxon>Cellulomonadaceae</taxon>
        <taxon>Cellulomonas</taxon>
    </lineage>
</organism>
<gene>
    <name evidence="1" type="ORF">Cph01nite_23720</name>
</gene>
<protein>
    <submittedName>
        <fullName evidence="1">Uncharacterized protein</fullName>
    </submittedName>
</protein>
<evidence type="ECO:0000313" key="2">
    <source>
        <dbReference type="Proteomes" id="UP000614741"/>
    </source>
</evidence>
<evidence type="ECO:0000313" key="1">
    <source>
        <dbReference type="EMBL" id="GIG40610.1"/>
    </source>
</evidence>
<keyword evidence="2" id="KW-1185">Reference proteome</keyword>
<name>A0ABQ4DMN4_9CELL</name>
<dbReference type="EMBL" id="BONP01000013">
    <property type="protein sequence ID" value="GIG40610.1"/>
    <property type="molecule type" value="Genomic_DNA"/>
</dbReference>
<dbReference type="RefSeq" id="WP_203674459.1">
    <property type="nucleotide sequence ID" value="NZ_BONP01000013.1"/>
</dbReference>
<accession>A0ABQ4DMN4</accession>
<dbReference type="Proteomes" id="UP000614741">
    <property type="component" value="Unassembled WGS sequence"/>
</dbReference>
<sequence>MITRDEVLARSTAGGDRFPLLSLDEFFAGNDEEASIAPNQEGLGRPPLADIAARLQVLETDEDVAWVRVQLHEEMFEDDSEDVVAESVAICTTLPDAVLDRRLDVEELQAEPVWEGLSYDEDLYCDVPAVPEGYRVVTLGWD</sequence>
<reference evidence="1 2" key="1">
    <citation type="submission" date="2021-01" db="EMBL/GenBank/DDBJ databases">
        <title>Whole genome shotgun sequence of Cellulomonas phragmiteti NBRC 110785.</title>
        <authorList>
            <person name="Komaki H."/>
            <person name="Tamura T."/>
        </authorList>
    </citation>
    <scope>NUCLEOTIDE SEQUENCE [LARGE SCALE GENOMIC DNA]</scope>
    <source>
        <strain evidence="1 2">NBRC 110785</strain>
    </source>
</reference>